<dbReference type="InterPro" id="IPR038659">
    <property type="entry name" value="AOX_sf"/>
</dbReference>
<evidence type="ECO:0000313" key="15">
    <source>
        <dbReference type="Proteomes" id="UP001363151"/>
    </source>
</evidence>
<comment type="cofactor">
    <cofactor evidence="1">
        <name>Fe cation</name>
        <dbReference type="ChEBI" id="CHEBI:24875"/>
    </cofactor>
</comment>
<keyword evidence="12 13" id="KW-0472">Membrane</keyword>
<dbReference type="Proteomes" id="UP001363151">
    <property type="component" value="Unassembled WGS sequence"/>
</dbReference>
<comment type="similarity">
    <text evidence="3">Belongs to the alternative oxidase family.</text>
</comment>
<organism evidence="14 15">
    <name type="scientific">Aureococcus anophagefferens</name>
    <name type="common">Harmful bloom alga</name>
    <dbReference type="NCBI Taxonomy" id="44056"/>
    <lineage>
        <taxon>Eukaryota</taxon>
        <taxon>Sar</taxon>
        <taxon>Stramenopiles</taxon>
        <taxon>Ochrophyta</taxon>
        <taxon>Pelagophyceae</taxon>
        <taxon>Pelagomonadales</taxon>
        <taxon>Pelagomonadaceae</taxon>
        <taxon>Aureococcus</taxon>
    </lineage>
</organism>
<dbReference type="EMBL" id="JBBJCI010000132">
    <property type="protein sequence ID" value="KAK7242910.1"/>
    <property type="molecule type" value="Genomic_DNA"/>
</dbReference>
<accession>A0ABR1G3M1</accession>
<keyword evidence="10" id="KW-0560">Oxidoreductase</keyword>
<keyword evidence="7" id="KW-0479">Metal-binding</keyword>
<sequence length="119" mass="12924">MESLGGDRRWADRFFAQHAAIIYYWVLIALWLLSPATAYTFSELIEARAVDTYGEFVDANAAALAALEAPAIARAYYGSDLQALPFEAPFLTEAAAYLGGARGLARRVLLRTQALAPPA</sequence>
<dbReference type="InterPro" id="IPR002680">
    <property type="entry name" value="AOX"/>
</dbReference>
<gene>
    <name evidence="14" type="ORF">SO694_00127068</name>
</gene>
<protein>
    <submittedName>
        <fullName evidence="14">Alternative oxidase</fullName>
    </submittedName>
</protein>
<evidence type="ECO:0000256" key="5">
    <source>
        <dbReference type="ARBA" id="ARBA00022660"/>
    </source>
</evidence>
<evidence type="ECO:0000256" key="12">
    <source>
        <dbReference type="ARBA" id="ARBA00023136"/>
    </source>
</evidence>
<evidence type="ECO:0000256" key="6">
    <source>
        <dbReference type="ARBA" id="ARBA00022692"/>
    </source>
</evidence>
<evidence type="ECO:0000256" key="1">
    <source>
        <dbReference type="ARBA" id="ARBA00001962"/>
    </source>
</evidence>
<evidence type="ECO:0000256" key="7">
    <source>
        <dbReference type="ARBA" id="ARBA00022723"/>
    </source>
</evidence>
<keyword evidence="5" id="KW-0679">Respiratory chain</keyword>
<proteinExistence type="inferred from homology"/>
<dbReference type="Pfam" id="PF01786">
    <property type="entry name" value="AOX"/>
    <property type="match status" value="1"/>
</dbReference>
<keyword evidence="6 13" id="KW-0812">Transmembrane</keyword>
<dbReference type="PANTHER" id="PTHR31803">
    <property type="entry name" value="ALTERNATIVE OXIDASE"/>
    <property type="match status" value="1"/>
</dbReference>
<keyword evidence="4" id="KW-0813">Transport</keyword>
<keyword evidence="11" id="KW-0408">Iron</keyword>
<comment type="caution">
    <text evidence="14">The sequence shown here is derived from an EMBL/GenBank/DDBJ whole genome shotgun (WGS) entry which is preliminary data.</text>
</comment>
<evidence type="ECO:0000256" key="4">
    <source>
        <dbReference type="ARBA" id="ARBA00022448"/>
    </source>
</evidence>
<keyword evidence="8" id="KW-0249">Electron transport</keyword>
<evidence type="ECO:0000256" key="3">
    <source>
        <dbReference type="ARBA" id="ARBA00008388"/>
    </source>
</evidence>
<evidence type="ECO:0000256" key="13">
    <source>
        <dbReference type="SAM" id="Phobius"/>
    </source>
</evidence>
<reference evidence="14 15" key="1">
    <citation type="submission" date="2024-03" db="EMBL/GenBank/DDBJ databases">
        <title>Aureococcus anophagefferens CCMP1851 and Kratosvirus quantuckense: Draft genome of a second virus-susceptible host strain in the model system.</title>
        <authorList>
            <person name="Chase E."/>
            <person name="Truchon A.R."/>
            <person name="Schepens W."/>
            <person name="Wilhelm S.W."/>
        </authorList>
    </citation>
    <scope>NUCLEOTIDE SEQUENCE [LARGE SCALE GENOMIC DNA]</scope>
    <source>
        <strain evidence="14 15">CCMP1851</strain>
    </source>
</reference>
<evidence type="ECO:0000256" key="8">
    <source>
        <dbReference type="ARBA" id="ARBA00022982"/>
    </source>
</evidence>
<evidence type="ECO:0000256" key="2">
    <source>
        <dbReference type="ARBA" id="ARBA00004370"/>
    </source>
</evidence>
<keyword evidence="9 13" id="KW-1133">Transmembrane helix</keyword>
<evidence type="ECO:0000313" key="14">
    <source>
        <dbReference type="EMBL" id="KAK7242910.1"/>
    </source>
</evidence>
<dbReference type="Gene3D" id="1.20.1260.140">
    <property type="entry name" value="Alternative oxidase"/>
    <property type="match status" value="1"/>
</dbReference>
<name>A0ABR1G3M1_AURAN</name>
<evidence type="ECO:0000256" key="11">
    <source>
        <dbReference type="ARBA" id="ARBA00023004"/>
    </source>
</evidence>
<comment type="subcellular location">
    <subcellularLocation>
        <location evidence="2">Membrane</location>
    </subcellularLocation>
</comment>
<evidence type="ECO:0000256" key="10">
    <source>
        <dbReference type="ARBA" id="ARBA00023002"/>
    </source>
</evidence>
<feature type="transmembrane region" description="Helical" evidence="13">
    <location>
        <begin position="21"/>
        <end position="41"/>
    </location>
</feature>
<dbReference type="PANTHER" id="PTHR31803:SF19">
    <property type="entry name" value="UBIQUINOL OXIDASE"/>
    <property type="match status" value="1"/>
</dbReference>
<evidence type="ECO:0000256" key="9">
    <source>
        <dbReference type="ARBA" id="ARBA00022989"/>
    </source>
</evidence>
<keyword evidence="15" id="KW-1185">Reference proteome</keyword>